<evidence type="ECO:0000313" key="1">
    <source>
        <dbReference type="EMBL" id="JAH60698.1"/>
    </source>
</evidence>
<name>A0A0E9U6V7_ANGAN</name>
<proteinExistence type="predicted"/>
<organism evidence="1">
    <name type="scientific">Anguilla anguilla</name>
    <name type="common">European freshwater eel</name>
    <name type="synonym">Muraena anguilla</name>
    <dbReference type="NCBI Taxonomy" id="7936"/>
    <lineage>
        <taxon>Eukaryota</taxon>
        <taxon>Metazoa</taxon>
        <taxon>Chordata</taxon>
        <taxon>Craniata</taxon>
        <taxon>Vertebrata</taxon>
        <taxon>Euteleostomi</taxon>
        <taxon>Actinopterygii</taxon>
        <taxon>Neopterygii</taxon>
        <taxon>Teleostei</taxon>
        <taxon>Anguilliformes</taxon>
        <taxon>Anguillidae</taxon>
        <taxon>Anguilla</taxon>
    </lineage>
</organism>
<reference evidence="1" key="2">
    <citation type="journal article" date="2015" name="Fish Shellfish Immunol.">
        <title>Early steps in the European eel (Anguilla anguilla)-Vibrio vulnificus interaction in the gills: Role of the RtxA13 toxin.</title>
        <authorList>
            <person name="Callol A."/>
            <person name="Pajuelo D."/>
            <person name="Ebbesson L."/>
            <person name="Teles M."/>
            <person name="MacKenzie S."/>
            <person name="Amaro C."/>
        </authorList>
    </citation>
    <scope>NUCLEOTIDE SEQUENCE</scope>
</reference>
<dbReference type="EMBL" id="GBXM01047879">
    <property type="protein sequence ID" value="JAH60698.1"/>
    <property type="molecule type" value="Transcribed_RNA"/>
</dbReference>
<protein>
    <submittedName>
        <fullName evidence="1">Uncharacterized protein</fullName>
    </submittedName>
</protein>
<accession>A0A0E9U6V7</accession>
<dbReference type="AlphaFoldDB" id="A0A0E9U6V7"/>
<sequence>MSSTRGLSGSATIPTPLKRMGFFCWLANNSGSLQQVLWVCNNQSVLARIQHVIVVVVNHCRFLLIKLDPTLAAELSEWVADIGTGSNKDVFPLHQ</sequence>
<reference evidence="1" key="1">
    <citation type="submission" date="2014-11" db="EMBL/GenBank/DDBJ databases">
        <authorList>
            <person name="Amaro Gonzalez C."/>
        </authorList>
    </citation>
    <scope>NUCLEOTIDE SEQUENCE</scope>
</reference>